<dbReference type="Proteomes" id="UP000018808">
    <property type="component" value="Segment"/>
</dbReference>
<evidence type="ECO:0000259" key="1">
    <source>
        <dbReference type="Pfam" id="PF07484"/>
    </source>
</evidence>
<organism evidence="2 3">
    <name type="scientific">Synechococcus phage ACG-2014h</name>
    <dbReference type="NCBI Taxonomy" id="1340810"/>
    <lineage>
        <taxon>Viruses</taxon>
        <taxon>Duplodnaviria</taxon>
        <taxon>Heunggongvirae</taxon>
        <taxon>Uroviricota</taxon>
        <taxon>Caudoviricetes</taxon>
        <taxon>Pantevenvirales</taxon>
        <taxon>Kyanoviridae</taxon>
        <taxon>Sedonavirus</taxon>
        <taxon>Sedonavirus tusconh</taxon>
    </lineage>
</organism>
<dbReference type="OrthoDB" id="5610at10239"/>
<dbReference type="RefSeq" id="YP_009008163.1">
    <property type="nucleotide sequence ID" value="NC_023587.1"/>
</dbReference>
<accession>V5US27</accession>
<evidence type="ECO:0000313" key="2">
    <source>
        <dbReference type="EMBL" id="AHB80443.1"/>
    </source>
</evidence>
<feature type="domain" description="Phage tail collar" evidence="1">
    <location>
        <begin position="48"/>
        <end position="90"/>
    </location>
</feature>
<dbReference type="Gene3D" id="3.90.1340.10">
    <property type="entry name" value="Phage tail collar domain"/>
    <property type="match status" value="1"/>
</dbReference>
<dbReference type="GeneID" id="18504605"/>
<keyword evidence="3" id="KW-1185">Reference proteome</keyword>
<sequence length="581" mass="62310">MAYRYSTATQHTGASIGTVISVPKPGNWSSSNNPTTEGNNWSVQPRFPGWIECDGRTLEKSDYIALYQVIGDTYGSTSTTFNLPDYRSRMLMGTGTVDGQQPGGISLGPDAGPGNSSVTAAPNIAGSTGGTYVMTTVRQLPPLSEITPGGQTGEAVYYSVTENFLTSKASYSGTALVNYGDGEFADKNSTTTSPECSGFRNGGADVTNNIENATQYVGFGTSGTSPFGSLQLNRQVAYSNLDFSDATTFFVYVIVGNDENGGERPNDPGEGIYLRWPNGTESLLVPSRQQFLAAGSGDEDDYDNAYSNWREIFIDIPTQYRTSNVTITLRQTVDPTITSEMGATLTASNPNAFDMIGIQYLGWRGSNIGGNATDTFSISTFTSDGFDQVTTVVEPYIYGNVSWSAGPVGEFATPSVAPHYHEIRYAQRGSTSAAEGSPYAGAKDVGFMGESEASVLTYDRFGASLLKHSHYLSWGYSTEYAAYGNDESYGSSGLVNIQDPGGSITQKFGTSFAEDDNRGAIINKTIDVVNQGGVFCNIGQFELSTAAKSVFDSALSVRLQAAEEVELMQPYFRIKYIIKAW</sequence>
<name>V5US27_9CAUD</name>
<dbReference type="KEGG" id="vg:18504605"/>
<evidence type="ECO:0000313" key="3">
    <source>
        <dbReference type="Proteomes" id="UP000018808"/>
    </source>
</evidence>
<proteinExistence type="predicted"/>
<gene>
    <name evidence="2" type="ORF">S-MbCM7_029</name>
</gene>
<dbReference type="SUPFAM" id="SSF88874">
    <property type="entry name" value="Receptor-binding domain of short tail fibre protein gp12"/>
    <property type="match status" value="1"/>
</dbReference>
<protein>
    <submittedName>
        <fullName evidence="2">Short tail fiber protein</fullName>
    </submittedName>
</protein>
<dbReference type="InterPro" id="IPR037053">
    <property type="entry name" value="Phage_tail_collar_dom_sf"/>
</dbReference>
<dbReference type="InterPro" id="IPR011083">
    <property type="entry name" value="Phage_tail_collar_dom"/>
</dbReference>
<dbReference type="EMBL" id="KF156338">
    <property type="protein sequence ID" value="AHB80443.1"/>
    <property type="molecule type" value="Genomic_DNA"/>
</dbReference>
<dbReference type="Pfam" id="PF07484">
    <property type="entry name" value="Collar"/>
    <property type="match status" value="1"/>
</dbReference>
<reference evidence="2 3" key="1">
    <citation type="journal article" date="2014" name="Nature">
        <title>Viral tagging reveals discrete populations in Synechococcus viral genome sequence space.</title>
        <authorList>
            <person name="Deng L."/>
            <person name="Ignacio Espinoza J.C."/>
            <person name="Gregory A.C."/>
            <person name="Poulos B.T."/>
            <person name="Weitz J.S."/>
            <person name="Hugenholtz P."/>
            <person name="Sullivan M.B."/>
        </authorList>
    </citation>
    <scope>NUCLEOTIDE SEQUENCE [LARGE SCALE GENOMIC DNA]</scope>
</reference>